<gene>
    <name evidence="5" type="ORF">UIB01_10160</name>
</gene>
<evidence type="ECO:0000313" key="5">
    <source>
        <dbReference type="EMBL" id="AHY42813.1"/>
    </source>
</evidence>
<dbReference type="AlphaFoldDB" id="A0A023WRQ1"/>
<evidence type="ECO:0000256" key="1">
    <source>
        <dbReference type="ARBA" id="ARBA00009075"/>
    </source>
</evidence>
<keyword evidence="2" id="KW-0813">Transport</keyword>
<keyword evidence="3 4" id="KW-0732">Signal</keyword>
<dbReference type="PANTHER" id="PTHR34596:SF2">
    <property type="entry name" value="CHITOPORIN"/>
    <property type="match status" value="1"/>
</dbReference>
<dbReference type="GO" id="GO:0015288">
    <property type="term" value="F:porin activity"/>
    <property type="evidence" value="ECO:0007669"/>
    <property type="project" value="TreeGrafter"/>
</dbReference>
<dbReference type="Proteomes" id="UP000025238">
    <property type="component" value="Chromosome"/>
</dbReference>
<accession>A0A023WRQ1</accession>
<feature type="chain" id="PRO_5001524984" evidence="4">
    <location>
        <begin position="28"/>
        <end position="413"/>
    </location>
</feature>
<dbReference type="InterPro" id="IPR023614">
    <property type="entry name" value="Porin_dom_sf"/>
</dbReference>
<protein>
    <submittedName>
        <fullName evidence="5">Porin</fullName>
    </submittedName>
</protein>
<dbReference type="KEGG" id="pstu:UIB01_10160"/>
<evidence type="ECO:0000256" key="3">
    <source>
        <dbReference type="ARBA" id="ARBA00022729"/>
    </source>
</evidence>
<organism evidence="5 6">
    <name type="scientific">Stutzerimonas stutzeri</name>
    <name type="common">Pseudomonas stutzeri</name>
    <dbReference type="NCBI Taxonomy" id="316"/>
    <lineage>
        <taxon>Bacteria</taxon>
        <taxon>Pseudomonadati</taxon>
        <taxon>Pseudomonadota</taxon>
        <taxon>Gammaproteobacteria</taxon>
        <taxon>Pseudomonadales</taxon>
        <taxon>Pseudomonadaceae</taxon>
        <taxon>Stutzerimonas</taxon>
    </lineage>
</organism>
<feature type="signal peptide" evidence="4">
    <location>
        <begin position="1"/>
        <end position="27"/>
    </location>
</feature>
<evidence type="ECO:0000256" key="2">
    <source>
        <dbReference type="ARBA" id="ARBA00022448"/>
    </source>
</evidence>
<evidence type="ECO:0000313" key="6">
    <source>
        <dbReference type="Proteomes" id="UP000025238"/>
    </source>
</evidence>
<evidence type="ECO:0000256" key="4">
    <source>
        <dbReference type="SAM" id="SignalP"/>
    </source>
</evidence>
<dbReference type="Pfam" id="PF03573">
    <property type="entry name" value="OprD"/>
    <property type="match status" value="1"/>
</dbReference>
<dbReference type="PATRIC" id="fig|316.97.peg.2035"/>
<proteinExistence type="inferred from homology"/>
<dbReference type="FunFam" id="2.40.160.10:FF:000008">
    <property type="entry name" value="OprD family porin"/>
    <property type="match status" value="1"/>
</dbReference>
<comment type="similarity">
    <text evidence="1">Belongs to the outer membrane porin (Opr) (TC 1.B.25) family.</text>
</comment>
<reference evidence="5 6" key="1">
    <citation type="submission" date="2014-03" db="EMBL/GenBank/DDBJ databases">
        <title>Complete genome sequence of Pseudomonas stutzeri 19SMN4.</title>
        <authorList>
            <person name="Brunet-Galmes I."/>
            <person name="Nogales B."/>
            <person name="Busquets A."/>
            <person name="Pena A."/>
            <person name="Gomila M."/>
            <person name="Garcia-Valdes E."/>
            <person name="Lalucat J."/>
            <person name="Bennasar A."/>
            <person name="Bosch R."/>
        </authorList>
    </citation>
    <scope>NUCLEOTIDE SEQUENCE [LARGE SCALE GENOMIC DNA]</scope>
    <source>
        <strain evidence="5 6">19SMN4</strain>
    </source>
</reference>
<dbReference type="PANTHER" id="PTHR34596">
    <property type="entry name" value="CHITOPORIN"/>
    <property type="match status" value="1"/>
</dbReference>
<dbReference type="EMBL" id="CP007509">
    <property type="protein sequence ID" value="AHY42813.1"/>
    <property type="molecule type" value="Genomic_DNA"/>
</dbReference>
<dbReference type="Gene3D" id="2.40.160.10">
    <property type="entry name" value="Porin"/>
    <property type="match status" value="1"/>
</dbReference>
<name>A0A023WRQ1_STUST</name>
<dbReference type="GO" id="GO:0016020">
    <property type="term" value="C:membrane"/>
    <property type="evidence" value="ECO:0007669"/>
    <property type="project" value="InterPro"/>
</dbReference>
<dbReference type="InterPro" id="IPR005318">
    <property type="entry name" value="OM_porin_bac"/>
</dbReference>
<sequence length="413" mass="45186">MHKSPKPLATAITIAALGAGLPGVAMADFLADSKATLELRNFYFNADYRQDGANQSKRDEWAQGFLLNYESGFTEGPLGFGVDAIGLLGVKLDSGPERQNSGLLPVGDEKAPDEYSQLGAAAKMRYSKTTARVGTLLPKLPTVLPNDSRLLPQTFRGGMVTSKEIDGLTLNAGRLTQNSVRNSAANDDMQVAGKGIRGGQDSDQFDFASASYRWTDRLTTGYHYGHLDQNYKQHIFNLSHVLPLGEDQAFKSDLRFARSTEAGNTNVDNDAFGAKFTYQLGGHAFGAAYQKMSGETGFPHINGTNSYLVNYVMISADFASPGEKSWQLRYDYDFAAVGIPGLSFMTRYLRGDGFDGPGGRNGREWERDTDIGYVFQQGALKNFGVKLRNGTYRSTGNDIDQTRFILSYTLPLL</sequence>